<keyword evidence="12" id="KW-1185">Reference proteome</keyword>
<dbReference type="PANTHER" id="PTHR43427:SF6">
    <property type="entry name" value="CHLORIDE CHANNEL PROTEIN CLC-E"/>
    <property type="match status" value="1"/>
</dbReference>
<keyword evidence="6 10" id="KW-0472">Membrane</keyword>
<feature type="transmembrane region" description="Helical" evidence="10">
    <location>
        <begin position="361"/>
        <end position="387"/>
    </location>
</feature>
<evidence type="ECO:0000256" key="9">
    <source>
        <dbReference type="ARBA" id="ARBA00023303"/>
    </source>
</evidence>
<dbReference type="GO" id="GO:0034707">
    <property type="term" value="C:chloride channel complex"/>
    <property type="evidence" value="ECO:0007669"/>
    <property type="project" value="UniProtKB-KW"/>
</dbReference>
<comment type="subcellular location">
    <subcellularLocation>
        <location evidence="1">Membrane</location>
        <topology evidence="1">Multi-pass membrane protein</topology>
    </subcellularLocation>
</comment>
<feature type="transmembrane region" description="Helical" evidence="10">
    <location>
        <begin position="201"/>
        <end position="220"/>
    </location>
</feature>
<dbReference type="GO" id="GO:0005254">
    <property type="term" value="F:chloride channel activity"/>
    <property type="evidence" value="ECO:0007669"/>
    <property type="project" value="UniProtKB-KW"/>
</dbReference>
<dbReference type="InterPro" id="IPR014743">
    <property type="entry name" value="Cl-channel_core"/>
</dbReference>
<evidence type="ECO:0000256" key="4">
    <source>
        <dbReference type="ARBA" id="ARBA00022989"/>
    </source>
</evidence>
<dbReference type="PRINTS" id="PR00762">
    <property type="entry name" value="CLCHANNEL"/>
</dbReference>
<evidence type="ECO:0000256" key="2">
    <source>
        <dbReference type="ARBA" id="ARBA00022448"/>
    </source>
</evidence>
<keyword evidence="2" id="KW-0813">Transport</keyword>
<feature type="transmembrane region" description="Helical" evidence="10">
    <location>
        <begin position="164"/>
        <end position="189"/>
    </location>
</feature>
<sequence>MVSLLLAIVFRVPNRVPVTTIPLNRLAVIAAIIGVGTGLFVAALNWSAIGVERLVYGADHLHNQNPVANVSPLRLSITVVVLSVVASWAWFFVHRTGCKEVSIVGAVRGEKMPIIETIASAFLQVTTVAAGAPVGAENAPRIAGALVGERFTRWLQLDIDAKRILVASAAGAGLGASFHLPLAGVLFALEVLLVEASTRTVVIAIITTTAAVATTGFFVQTPDVFSTVPLTESPWMLFAAMVTGVVAGICGHWFSAAAHKMAQASPKGVKILWQMPLGFLAIAVVIYFFPETLANPRWLADSMLGDGLILGTILLVLVLRTAMFLLAFRVGMVGGNLIPAFALGAMVGGVVGAILEPMTNVPIAAFALLGAAAFLSTTMAAPLFGLIAAVEFTDMEAQGYLPIFLAVASAVLAVRVWSVVSRRELRAIPITYASWTGELK</sequence>
<keyword evidence="8" id="KW-0868">Chloride</keyword>
<keyword evidence="5" id="KW-0406">Ion transport</keyword>
<dbReference type="KEGG" id="csur:N24_0077"/>
<evidence type="ECO:0000256" key="1">
    <source>
        <dbReference type="ARBA" id="ARBA00004141"/>
    </source>
</evidence>
<keyword evidence="9" id="KW-0407">Ion channel</keyword>
<feature type="transmembrane region" description="Helical" evidence="10">
    <location>
        <begin position="235"/>
        <end position="259"/>
    </location>
</feature>
<feature type="transmembrane region" description="Helical" evidence="10">
    <location>
        <begin position="399"/>
        <end position="417"/>
    </location>
</feature>
<evidence type="ECO:0000256" key="5">
    <source>
        <dbReference type="ARBA" id="ARBA00023065"/>
    </source>
</evidence>
<dbReference type="CDD" id="cd01033">
    <property type="entry name" value="ClC_like"/>
    <property type="match status" value="1"/>
</dbReference>
<evidence type="ECO:0000256" key="8">
    <source>
        <dbReference type="ARBA" id="ARBA00023214"/>
    </source>
</evidence>
<feature type="transmembrane region" description="Helical" evidence="10">
    <location>
        <begin position="72"/>
        <end position="93"/>
    </location>
</feature>
<keyword evidence="7" id="KW-0869">Chloride channel</keyword>
<feature type="transmembrane region" description="Helical" evidence="10">
    <location>
        <begin position="337"/>
        <end position="355"/>
    </location>
</feature>
<evidence type="ECO:0000256" key="6">
    <source>
        <dbReference type="ARBA" id="ARBA00023136"/>
    </source>
</evidence>
<dbReference type="InterPro" id="IPR001807">
    <property type="entry name" value="ClC"/>
</dbReference>
<organism evidence="11 12">
    <name type="scientific">Corynebacterium suranareeae</name>
    <dbReference type="NCBI Taxonomy" id="2506452"/>
    <lineage>
        <taxon>Bacteria</taxon>
        <taxon>Bacillati</taxon>
        <taxon>Actinomycetota</taxon>
        <taxon>Actinomycetes</taxon>
        <taxon>Mycobacteriales</taxon>
        <taxon>Corynebacteriaceae</taxon>
        <taxon>Corynebacterium</taxon>
    </lineage>
</organism>
<gene>
    <name evidence="11" type="ORF">N24_0077</name>
</gene>
<dbReference type="InterPro" id="IPR050368">
    <property type="entry name" value="ClC-type_chloride_channel"/>
</dbReference>
<proteinExistence type="predicted"/>
<feature type="transmembrane region" description="Helical" evidence="10">
    <location>
        <begin position="309"/>
        <end position="330"/>
    </location>
</feature>
<dbReference type="AlphaFoldDB" id="A0A160PL33"/>
<keyword evidence="4 10" id="KW-1133">Transmembrane helix</keyword>
<evidence type="ECO:0000313" key="11">
    <source>
        <dbReference type="EMBL" id="BAU94339.1"/>
    </source>
</evidence>
<evidence type="ECO:0000256" key="3">
    <source>
        <dbReference type="ARBA" id="ARBA00022692"/>
    </source>
</evidence>
<name>A0A160PL33_9CORY</name>
<feature type="transmembrane region" description="Helical" evidence="10">
    <location>
        <begin position="25"/>
        <end position="51"/>
    </location>
</feature>
<evidence type="ECO:0000256" key="7">
    <source>
        <dbReference type="ARBA" id="ARBA00023173"/>
    </source>
</evidence>
<dbReference type="Proteomes" id="UP000218244">
    <property type="component" value="Chromosome"/>
</dbReference>
<dbReference type="EMBL" id="AP017369">
    <property type="protein sequence ID" value="BAU94339.1"/>
    <property type="molecule type" value="Genomic_DNA"/>
</dbReference>
<dbReference type="Gene3D" id="1.10.3080.10">
    <property type="entry name" value="Clc chloride channel"/>
    <property type="match status" value="1"/>
</dbReference>
<feature type="transmembrane region" description="Helical" evidence="10">
    <location>
        <begin position="271"/>
        <end position="289"/>
    </location>
</feature>
<dbReference type="PANTHER" id="PTHR43427">
    <property type="entry name" value="CHLORIDE CHANNEL PROTEIN CLC-E"/>
    <property type="match status" value="1"/>
</dbReference>
<accession>A0A160PL33</accession>
<dbReference type="SUPFAM" id="SSF81340">
    <property type="entry name" value="Clc chloride channel"/>
    <property type="match status" value="1"/>
</dbReference>
<evidence type="ECO:0000256" key="10">
    <source>
        <dbReference type="SAM" id="Phobius"/>
    </source>
</evidence>
<evidence type="ECO:0000313" key="12">
    <source>
        <dbReference type="Proteomes" id="UP000218244"/>
    </source>
</evidence>
<keyword evidence="3 10" id="KW-0812">Transmembrane</keyword>
<reference evidence="11 12" key="1">
    <citation type="submission" date="2016-02" db="EMBL/GenBank/DDBJ databases">
        <title>Corynebacterium glutamicum N24 whole genome sequencing project.</title>
        <authorList>
            <person name="Matsutani M."/>
            <person name="Nangtapong N."/>
            <person name="Yakushi T."/>
            <person name="Matsushita K."/>
        </authorList>
    </citation>
    <scope>NUCLEOTIDE SEQUENCE [LARGE SCALE GENOMIC DNA]</scope>
    <source>
        <strain evidence="11 12">N24</strain>
    </source>
</reference>
<protein>
    <submittedName>
        <fullName evidence="11">Voltage gated chloride channel</fullName>
    </submittedName>
</protein>
<dbReference type="Pfam" id="PF00654">
    <property type="entry name" value="Voltage_CLC"/>
    <property type="match status" value="1"/>
</dbReference>